<feature type="region of interest" description="Disordered" evidence="1">
    <location>
        <begin position="1"/>
        <end position="23"/>
    </location>
</feature>
<comment type="caution">
    <text evidence="2">The sequence shown here is derived from an EMBL/GenBank/DDBJ whole genome shotgun (WGS) entry which is preliminary data.</text>
</comment>
<sequence>MSQASSFDQGNNIDIKPDKTHKEDKFHISKAEANSWSVFQALYELTEHVKPIAGIPEAPVFKKVVTNRPKPRKAFHRAGSDGGKKASEMHLGSLKSFDWDVIAHEYGHAVAYLQGATRAEGGFHDGSNPYDIEKNPSGEALNTCRNKELSNALALNEAYATWFALNFWKERRYSSEIAWLGDHRLDQTCEANQMGNPMDLESNAKPYGARPCLLPAFRPAPLPWRQAWHGASERVLAASCCGKPSRRPSQRARSLAPCLPWLWCGVRAGGAFWVL</sequence>
<organism evidence="2 3">
    <name type="scientific">Ottowia cancrivicina</name>
    <dbReference type="NCBI Taxonomy" id="3040346"/>
    <lineage>
        <taxon>Bacteria</taxon>
        <taxon>Pseudomonadati</taxon>
        <taxon>Pseudomonadota</taxon>
        <taxon>Betaproteobacteria</taxon>
        <taxon>Burkholderiales</taxon>
        <taxon>Comamonadaceae</taxon>
        <taxon>Ottowia</taxon>
    </lineage>
</organism>
<accession>A0AAW6RNS1</accession>
<proteinExistence type="predicted"/>
<evidence type="ECO:0000313" key="3">
    <source>
        <dbReference type="Proteomes" id="UP001237156"/>
    </source>
</evidence>
<reference evidence="2 3" key="1">
    <citation type="submission" date="2023-04" db="EMBL/GenBank/DDBJ databases">
        <title>Ottowia paracancer sp. nov., isolated from human stomach.</title>
        <authorList>
            <person name="Song Y."/>
        </authorList>
    </citation>
    <scope>NUCLEOTIDE SEQUENCE [LARGE SCALE GENOMIC DNA]</scope>
    <source>
        <strain evidence="2 3">10c7w1</strain>
    </source>
</reference>
<gene>
    <name evidence="2" type="ORF">QB898_12945</name>
</gene>
<keyword evidence="3" id="KW-1185">Reference proteome</keyword>
<feature type="compositionally biased region" description="Polar residues" evidence="1">
    <location>
        <begin position="1"/>
        <end position="12"/>
    </location>
</feature>
<name>A0AAW6RNS1_9BURK</name>
<evidence type="ECO:0000256" key="1">
    <source>
        <dbReference type="SAM" id="MobiDB-lite"/>
    </source>
</evidence>
<evidence type="ECO:0000313" key="2">
    <source>
        <dbReference type="EMBL" id="MDG9700592.1"/>
    </source>
</evidence>
<protein>
    <submittedName>
        <fullName evidence="2">Uncharacterized protein</fullName>
    </submittedName>
</protein>
<dbReference type="EMBL" id="JARVII010000058">
    <property type="protein sequence ID" value="MDG9700592.1"/>
    <property type="molecule type" value="Genomic_DNA"/>
</dbReference>
<dbReference type="Proteomes" id="UP001237156">
    <property type="component" value="Unassembled WGS sequence"/>
</dbReference>
<dbReference type="RefSeq" id="WP_279525279.1">
    <property type="nucleotide sequence ID" value="NZ_JARVII010000058.1"/>
</dbReference>
<dbReference type="AlphaFoldDB" id="A0AAW6RNS1"/>